<feature type="domain" description="Helicase C-terminal" evidence="8">
    <location>
        <begin position="187"/>
        <end position="362"/>
    </location>
</feature>
<dbReference type="GO" id="GO:0003724">
    <property type="term" value="F:RNA helicase activity"/>
    <property type="evidence" value="ECO:0007669"/>
    <property type="project" value="UniProtKB-EC"/>
</dbReference>
<evidence type="ECO:0000313" key="10">
    <source>
        <dbReference type="Proteomes" id="UP000245699"/>
    </source>
</evidence>
<dbReference type="Pfam" id="PF00270">
    <property type="entry name" value="DEAD"/>
    <property type="match status" value="1"/>
</dbReference>
<accession>A0A2T9YQB1</accession>
<dbReference type="Proteomes" id="UP000245699">
    <property type="component" value="Unassembled WGS sequence"/>
</dbReference>
<dbReference type="AlphaFoldDB" id="A0A2T9YQB1"/>
<dbReference type="PROSITE" id="PS51192">
    <property type="entry name" value="HELICASE_ATP_BIND_1"/>
    <property type="match status" value="1"/>
</dbReference>
<evidence type="ECO:0000259" key="7">
    <source>
        <dbReference type="PROSITE" id="PS51192"/>
    </source>
</evidence>
<proteinExistence type="inferred from homology"/>
<dbReference type="GO" id="GO:0003723">
    <property type="term" value="F:RNA binding"/>
    <property type="evidence" value="ECO:0007669"/>
    <property type="project" value="UniProtKB-UniRule"/>
</dbReference>
<dbReference type="EC" id="3.6.4.13" evidence="6"/>
<organism evidence="9 10">
    <name type="scientific">Furculomyces boomerangus</name>
    <dbReference type="NCBI Taxonomy" id="61424"/>
    <lineage>
        <taxon>Eukaryota</taxon>
        <taxon>Fungi</taxon>
        <taxon>Fungi incertae sedis</taxon>
        <taxon>Zoopagomycota</taxon>
        <taxon>Kickxellomycotina</taxon>
        <taxon>Harpellomycetes</taxon>
        <taxon>Harpellales</taxon>
        <taxon>Harpellaceae</taxon>
        <taxon>Furculomyces</taxon>
    </lineage>
</organism>
<evidence type="ECO:0000259" key="8">
    <source>
        <dbReference type="PROSITE" id="PS51194"/>
    </source>
</evidence>
<evidence type="ECO:0000313" key="9">
    <source>
        <dbReference type="EMBL" id="PVU94496.1"/>
    </source>
</evidence>
<evidence type="ECO:0000256" key="2">
    <source>
        <dbReference type="ARBA" id="ARBA00022801"/>
    </source>
</evidence>
<comment type="domain">
    <text evidence="6">The Q motif is unique to and characteristic of the DEAD box family of RNA helicases and controls ATP binding and hydrolysis.</text>
</comment>
<keyword evidence="3 6" id="KW-0347">Helicase</keyword>
<protein>
    <recommendedName>
        <fullName evidence="6">ATP-dependent RNA helicase</fullName>
        <ecNumber evidence="6">3.6.4.13</ecNumber>
    </recommendedName>
</protein>
<evidence type="ECO:0000256" key="4">
    <source>
        <dbReference type="ARBA" id="ARBA00022840"/>
    </source>
</evidence>
<dbReference type="STRING" id="61424.A0A2T9YQB1"/>
<dbReference type="InterPro" id="IPR001650">
    <property type="entry name" value="Helicase_C-like"/>
</dbReference>
<name>A0A2T9YQB1_9FUNG</name>
<keyword evidence="10" id="KW-1185">Reference proteome</keyword>
<evidence type="ECO:0000256" key="1">
    <source>
        <dbReference type="ARBA" id="ARBA00022741"/>
    </source>
</evidence>
<evidence type="ECO:0000256" key="6">
    <source>
        <dbReference type="RuleBase" id="RU365068"/>
    </source>
</evidence>
<dbReference type="OrthoDB" id="193716at2759"/>
<dbReference type="SMART" id="SM00487">
    <property type="entry name" value="DEXDc"/>
    <property type="match status" value="1"/>
</dbReference>
<evidence type="ECO:0000256" key="5">
    <source>
        <dbReference type="ARBA" id="ARBA00022884"/>
    </source>
</evidence>
<keyword evidence="2 6" id="KW-0378">Hydrolase</keyword>
<comment type="catalytic activity">
    <reaction evidence="6">
        <text>ATP + H2O = ADP + phosphate + H(+)</text>
        <dbReference type="Rhea" id="RHEA:13065"/>
        <dbReference type="ChEBI" id="CHEBI:15377"/>
        <dbReference type="ChEBI" id="CHEBI:15378"/>
        <dbReference type="ChEBI" id="CHEBI:30616"/>
        <dbReference type="ChEBI" id="CHEBI:43474"/>
        <dbReference type="ChEBI" id="CHEBI:456216"/>
        <dbReference type="EC" id="3.6.4.13"/>
    </reaction>
</comment>
<gene>
    <name evidence="9" type="ORF">BB559_002995</name>
</gene>
<sequence>MDPARSVSKKKMGILIICPTRELATQTYNESKVLANKYNLGVIKLIGGENIKPQYADILKLRHDIIVGTPGQILKTIEINHFFTQSIKHLKALVLDEADMLLNTELKETVNAIISFCPEDRANYLVSATFSDEMIEISKNVFGENKVSVIDATSGDDSQMVEKIDHSYMLIDWDMHFPTIYHILLSSIKKHLQGNRKGSKYIIFVPTSKTAEIYSSVLRSLLTKQYVSKKKSKNKNLPDDIEVYCIHGKMPQEDRNKVFGQFRNFNHDNNRSAVIVTTDVSSRGLDYPDVKLVLQIGVPTNTEQYLHRVGRTGRAGKNGDSILFISPFEKKFIEKVEDFIGKTMNKNTQFTSELISKQRSLLKKLESFPANEPENLDNNHENGLDSSENQEVEKYMKMYVYKKARIHDTIALNSFNEMYFSLLSYYAGLNEAMKFNPDKILLSINKTGKFFDFEQPRILAPYLSSFFSI</sequence>
<reference evidence="9 10" key="1">
    <citation type="journal article" date="2018" name="MBio">
        <title>Comparative Genomics Reveals the Core Gene Toolbox for the Fungus-Insect Symbiosis.</title>
        <authorList>
            <person name="Wang Y."/>
            <person name="Stata M."/>
            <person name="Wang W."/>
            <person name="Stajich J.E."/>
            <person name="White M.M."/>
            <person name="Moncalvo J.M."/>
        </authorList>
    </citation>
    <scope>NUCLEOTIDE SEQUENCE [LARGE SCALE GENOMIC DNA]</scope>
    <source>
        <strain evidence="9 10">AUS-77-4</strain>
    </source>
</reference>
<dbReference type="SUPFAM" id="SSF52540">
    <property type="entry name" value="P-loop containing nucleoside triphosphate hydrolases"/>
    <property type="match status" value="1"/>
</dbReference>
<dbReference type="InterPro" id="IPR011545">
    <property type="entry name" value="DEAD/DEAH_box_helicase_dom"/>
</dbReference>
<dbReference type="EMBL" id="MBFT01000245">
    <property type="protein sequence ID" value="PVU94496.1"/>
    <property type="molecule type" value="Genomic_DNA"/>
</dbReference>
<keyword evidence="1 6" id="KW-0547">Nucleotide-binding</keyword>
<dbReference type="InterPro" id="IPR027417">
    <property type="entry name" value="P-loop_NTPase"/>
</dbReference>
<dbReference type="InterPro" id="IPR044742">
    <property type="entry name" value="DEAD/DEAH_RhlB"/>
</dbReference>
<keyword evidence="4 6" id="KW-0067">ATP-binding</keyword>
<comment type="function">
    <text evidence="6">RNA helicase.</text>
</comment>
<evidence type="ECO:0000256" key="3">
    <source>
        <dbReference type="ARBA" id="ARBA00022806"/>
    </source>
</evidence>
<dbReference type="GO" id="GO:0016787">
    <property type="term" value="F:hydrolase activity"/>
    <property type="evidence" value="ECO:0007669"/>
    <property type="project" value="UniProtKB-KW"/>
</dbReference>
<dbReference type="InterPro" id="IPR014001">
    <property type="entry name" value="Helicase_ATP-bd"/>
</dbReference>
<dbReference type="CDD" id="cd00268">
    <property type="entry name" value="DEADc"/>
    <property type="match status" value="1"/>
</dbReference>
<keyword evidence="5 6" id="KW-0694">RNA-binding</keyword>
<feature type="domain" description="Helicase ATP-binding" evidence="7">
    <location>
        <begin position="1"/>
        <end position="148"/>
    </location>
</feature>
<comment type="similarity">
    <text evidence="6">Belongs to the DEAD box helicase family.</text>
</comment>
<dbReference type="GO" id="GO:0005524">
    <property type="term" value="F:ATP binding"/>
    <property type="evidence" value="ECO:0007669"/>
    <property type="project" value="UniProtKB-UniRule"/>
</dbReference>
<dbReference type="SMART" id="SM00490">
    <property type="entry name" value="HELICc"/>
    <property type="match status" value="1"/>
</dbReference>
<dbReference type="PROSITE" id="PS51194">
    <property type="entry name" value="HELICASE_CTER"/>
    <property type="match status" value="1"/>
</dbReference>
<dbReference type="CDD" id="cd18787">
    <property type="entry name" value="SF2_C_DEAD"/>
    <property type="match status" value="1"/>
</dbReference>
<dbReference type="Gene3D" id="3.40.50.300">
    <property type="entry name" value="P-loop containing nucleotide triphosphate hydrolases"/>
    <property type="match status" value="2"/>
</dbReference>
<dbReference type="Pfam" id="PF00271">
    <property type="entry name" value="Helicase_C"/>
    <property type="match status" value="1"/>
</dbReference>
<dbReference type="PANTHER" id="PTHR24031">
    <property type="entry name" value="RNA HELICASE"/>
    <property type="match status" value="1"/>
</dbReference>
<comment type="caution">
    <text evidence="9">The sequence shown here is derived from an EMBL/GenBank/DDBJ whole genome shotgun (WGS) entry which is preliminary data.</text>
</comment>